<dbReference type="InterPro" id="IPR023214">
    <property type="entry name" value="HAD_sf"/>
</dbReference>
<dbReference type="STRING" id="240427.AYR62_11490"/>
<evidence type="ECO:0008006" key="3">
    <source>
        <dbReference type="Google" id="ProtNLM"/>
    </source>
</evidence>
<sequence length="275" mass="30636">MAMIKLVAVDMDGTFLRDDRTYDKARFLDLFKRMQQNHIHFVAASGSQYQRLRHEFTEVADNMDFISQNGAIVHQGDQLKEIMPLSDQQVHGVIATISHLFAEQDVSQEVVSGLNGTYVNADMDPEALKIVKYYYRPVISVHSLAQLVGQKVNDQFTKIAVNFTEGVDFQHARTVLKAQLPDFLSSENSGFNTELIGLKEATKRSGIQALQTLYNIADDEVMTFGDNENDLSMLTMTPHSYAMKNAAAGIQQQAGNVTQFDNNHDGVLAAMAEAL</sequence>
<dbReference type="Gene3D" id="3.30.1240.10">
    <property type="match status" value="1"/>
</dbReference>
<dbReference type="InterPro" id="IPR036412">
    <property type="entry name" value="HAD-like_sf"/>
</dbReference>
<dbReference type="KEGG" id="lpd:AYR62_11490"/>
<dbReference type="Pfam" id="PF08282">
    <property type="entry name" value="Hydrolase_3"/>
    <property type="match status" value="1"/>
</dbReference>
<dbReference type="GO" id="GO:0016791">
    <property type="term" value="F:phosphatase activity"/>
    <property type="evidence" value="ECO:0007669"/>
    <property type="project" value="TreeGrafter"/>
</dbReference>
<dbReference type="AlphaFoldDB" id="A0A1B2IXU0"/>
<dbReference type="GO" id="GO:0000287">
    <property type="term" value="F:magnesium ion binding"/>
    <property type="evidence" value="ECO:0007669"/>
    <property type="project" value="TreeGrafter"/>
</dbReference>
<keyword evidence="2" id="KW-1185">Reference proteome</keyword>
<dbReference type="EMBL" id="CP014924">
    <property type="protein sequence ID" value="ANZ66857.1"/>
    <property type="molecule type" value="Genomic_DNA"/>
</dbReference>
<dbReference type="PANTHER" id="PTHR10000">
    <property type="entry name" value="PHOSPHOSERINE PHOSPHATASE"/>
    <property type="match status" value="1"/>
</dbReference>
<evidence type="ECO:0000313" key="1">
    <source>
        <dbReference type="EMBL" id="ANZ66857.1"/>
    </source>
</evidence>
<dbReference type="Gene3D" id="3.40.50.1000">
    <property type="entry name" value="HAD superfamily/HAD-like"/>
    <property type="match status" value="1"/>
</dbReference>
<dbReference type="SUPFAM" id="SSF56784">
    <property type="entry name" value="HAD-like"/>
    <property type="match status" value="1"/>
</dbReference>
<evidence type="ECO:0000313" key="2">
    <source>
        <dbReference type="Proteomes" id="UP000093267"/>
    </source>
</evidence>
<dbReference type="GO" id="GO:0005829">
    <property type="term" value="C:cytosol"/>
    <property type="evidence" value="ECO:0007669"/>
    <property type="project" value="TreeGrafter"/>
</dbReference>
<dbReference type="PANTHER" id="PTHR10000:SF53">
    <property type="entry name" value="5-AMINO-6-(5-PHOSPHO-D-RIBITYLAMINO)URACIL PHOSPHATASE YBJI-RELATED"/>
    <property type="match status" value="1"/>
</dbReference>
<proteinExistence type="predicted"/>
<dbReference type="InterPro" id="IPR006379">
    <property type="entry name" value="HAD-SF_hydro_IIB"/>
</dbReference>
<dbReference type="OrthoDB" id="9814970at2"/>
<name>A0A1B2IXU0_9LACO</name>
<dbReference type="NCBIfam" id="TIGR01484">
    <property type="entry name" value="HAD-SF-IIB"/>
    <property type="match status" value="1"/>
</dbReference>
<accession>A0A1B2IXU0</accession>
<organism evidence="1 2">
    <name type="scientific">Secundilactobacillus paracollinoides</name>
    <dbReference type="NCBI Taxonomy" id="240427"/>
    <lineage>
        <taxon>Bacteria</taxon>
        <taxon>Bacillati</taxon>
        <taxon>Bacillota</taxon>
        <taxon>Bacilli</taxon>
        <taxon>Lactobacillales</taxon>
        <taxon>Lactobacillaceae</taxon>
        <taxon>Secundilactobacillus</taxon>
    </lineage>
</organism>
<reference evidence="1 2" key="1">
    <citation type="submission" date="2016-03" db="EMBL/GenBank/DDBJ databases">
        <title>Pediococcus and Lactobacillus from brewery environment - whole genome sequencing and assembly.</title>
        <authorList>
            <person name="Behr J."/>
            <person name="Geissler A.J."/>
            <person name="Vogel R.F."/>
        </authorList>
    </citation>
    <scope>NUCLEOTIDE SEQUENCE [LARGE SCALE GENOMIC DNA]</scope>
    <source>
        <strain evidence="1 2">TMW 1.1995</strain>
    </source>
</reference>
<protein>
    <recommendedName>
        <fullName evidence="3">Hydrolase</fullName>
    </recommendedName>
</protein>
<gene>
    <name evidence="1" type="ORF">AYR63_06710</name>
</gene>
<dbReference type="Proteomes" id="UP000093267">
    <property type="component" value="Chromosome"/>
</dbReference>